<name>A0A7R6SR95_9GAMM</name>
<evidence type="ECO:0000256" key="3">
    <source>
        <dbReference type="ARBA" id="ARBA00023163"/>
    </source>
</evidence>
<dbReference type="AlphaFoldDB" id="A0A7R6SR95"/>
<dbReference type="SUPFAM" id="SSF48498">
    <property type="entry name" value="Tetracyclin repressor-like, C-terminal domain"/>
    <property type="match status" value="1"/>
</dbReference>
<keyword evidence="7" id="KW-1185">Reference proteome</keyword>
<gene>
    <name evidence="6" type="ORF">AMJAP_0347</name>
</gene>
<sequence>MKRMSDKRLQLIKTAFKLFYLKGVHAVGINEILSESGVAKKTLYHHFSGKEALVSAVLEYRDQRFHDWLKGQLDQAKPGPDSVLTLFDALDDWFNNRVDELQPFHGCFFINVSAEFSEPNNPLHQLCSHHKERVAQLIRAQVETLDLEPVAADAFTNALCLLKEGAITLAHVQGDRLAAIKAKETALQLLQSSHCMRD</sequence>
<feature type="domain" description="HTH tetR-type" evidence="5">
    <location>
        <begin position="5"/>
        <end position="65"/>
    </location>
</feature>
<keyword evidence="1" id="KW-0805">Transcription regulation</keyword>
<evidence type="ECO:0000256" key="4">
    <source>
        <dbReference type="PROSITE-ProRule" id="PRU00335"/>
    </source>
</evidence>
<keyword evidence="2 4" id="KW-0238">DNA-binding</keyword>
<reference evidence="6 7" key="1">
    <citation type="journal article" date="2008" name="Int. J. Syst. Evol. Microbiol.">
        <title>Amphritea japonica sp. nov. and Amphritea balenae sp. nov., isolated from the sediment adjacent to sperm whale carcasses off Kagoshima, Japan.</title>
        <authorList>
            <person name="Miyazaki M."/>
            <person name="Nogi Y."/>
            <person name="Fujiwara Y."/>
            <person name="Kawato M."/>
            <person name="Nagahama T."/>
            <person name="Kubokawa K."/>
            <person name="Horikoshi K."/>
        </authorList>
    </citation>
    <scope>NUCLEOTIDE SEQUENCE [LARGE SCALE GENOMIC DNA]</scope>
    <source>
        <strain evidence="6 7">ATCC BAA-1530</strain>
    </source>
</reference>
<dbReference type="Gene3D" id="1.10.357.10">
    <property type="entry name" value="Tetracycline Repressor, domain 2"/>
    <property type="match status" value="1"/>
</dbReference>
<dbReference type="Proteomes" id="UP000595663">
    <property type="component" value="Chromosome"/>
</dbReference>
<evidence type="ECO:0000256" key="2">
    <source>
        <dbReference type="ARBA" id="ARBA00023125"/>
    </source>
</evidence>
<dbReference type="KEGG" id="ajp:AMJAP_0347"/>
<dbReference type="InterPro" id="IPR009057">
    <property type="entry name" value="Homeodomain-like_sf"/>
</dbReference>
<dbReference type="GO" id="GO:0003677">
    <property type="term" value="F:DNA binding"/>
    <property type="evidence" value="ECO:0007669"/>
    <property type="project" value="UniProtKB-UniRule"/>
</dbReference>
<accession>A0A7R6SR95</accession>
<proteinExistence type="predicted"/>
<evidence type="ECO:0000313" key="7">
    <source>
        <dbReference type="Proteomes" id="UP000595663"/>
    </source>
</evidence>
<organism evidence="6 7">
    <name type="scientific">Amphritea japonica ATCC BAA-1530</name>
    <dbReference type="NCBI Taxonomy" id="1278309"/>
    <lineage>
        <taxon>Bacteria</taxon>
        <taxon>Pseudomonadati</taxon>
        <taxon>Pseudomonadota</taxon>
        <taxon>Gammaproteobacteria</taxon>
        <taxon>Oceanospirillales</taxon>
        <taxon>Oceanospirillaceae</taxon>
        <taxon>Amphritea</taxon>
    </lineage>
</organism>
<evidence type="ECO:0000256" key="1">
    <source>
        <dbReference type="ARBA" id="ARBA00023015"/>
    </source>
</evidence>
<dbReference type="PROSITE" id="PS50977">
    <property type="entry name" value="HTH_TETR_2"/>
    <property type="match status" value="1"/>
</dbReference>
<dbReference type="Pfam" id="PF00440">
    <property type="entry name" value="TetR_N"/>
    <property type="match status" value="1"/>
</dbReference>
<keyword evidence="3" id="KW-0804">Transcription</keyword>
<protein>
    <submittedName>
        <fullName evidence="6">TetR family transcriptional regulator</fullName>
    </submittedName>
</protein>
<evidence type="ECO:0000259" key="5">
    <source>
        <dbReference type="PROSITE" id="PS50977"/>
    </source>
</evidence>
<evidence type="ECO:0000313" key="6">
    <source>
        <dbReference type="EMBL" id="BBB24946.1"/>
    </source>
</evidence>
<dbReference type="PRINTS" id="PR00455">
    <property type="entry name" value="HTHTETR"/>
</dbReference>
<dbReference type="SUPFAM" id="SSF46689">
    <property type="entry name" value="Homeodomain-like"/>
    <property type="match status" value="1"/>
</dbReference>
<dbReference type="EMBL" id="AP014545">
    <property type="protein sequence ID" value="BBB24946.1"/>
    <property type="molecule type" value="Genomic_DNA"/>
</dbReference>
<dbReference type="InterPro" id="IPR001647">
    <property type="entry name" value="HTH_TetR"/>
</dbReference>
<dbReference type="InterPro" id="IPR036271">
    <property type="entry name" value="Tet_transcr_reg_TetR-rel_C_sf"/>
</dbReference>
<dbReference type="PANTHER" id="PTHR47506:SF3">
    <property type="entry name" value="HTH-TYPE TRANSCRIPTIONAL REGULATOR LMRA"/>
    <property type="match status" value="1"/>
</dbReference>
<feature type="DNA-binding region" description="H-T-H motif" evidence="4">
    <location>
        <begin position="28"/>
        <end position="47"/>
    </location>
</feature>
<dbReference type="PANTHER" id="PTHR47506">
    <property type="entry name" value="TRANSCRIPTIONAL REGULATORY PROTEIN"/>
    <property type="match status" value="1"/>
</dbReference>